<dbReference type="EMBL" id="GGMS01016616">
    <property type="protein sequence ID" value="MBY85819.1"/>
    <property type="molecule type" value="Transcribed_RNA"/>
</dbReference>
<accession>A0A2S2R721</accession>
<organism evidence="2">
    <name type="scientific">Sipha flava</name>
    <name type="common">yellow sugarcane aphid</name>
    <dbReference type="NCBI Taxonomy" id="143950"/>
    <lineage>
        <taxon>Eukaryota</taxon>
        <taxon>Metazoa</taxon>
        <taxon>Ecdysozoa</taxon>
        <taxon>Arthropoda</taxon>
        <taxon>Hexapoda</taxon>
        <taxon>Insecta</taxon>
        <taxon>Pterygota</taxon>
        <taxon>Neoptera</taxon>
        <taxon>Paraneoptera</taxon>
        <taxon>Hemiptera</taxon>
        <taxon>Sternorrhyncha</taxon>
        <taxon>Aphidomorpha</taxon>
        <taxon>Aphidoidea</taxon>
        <taxon>Aphididae</taxon>
        <taxon>Sipha</taxon>
    </lineage>
</organism>
<reference evidence="2" key="1">
    <citation type="submission" date="2018-04" db="EMBL/GenBank/DDBJ databases">
        <title>Transcriptome assembly of Sipha flava.</title>
        <authorList>
            <person name="Scully E.D."/>
            <person name="Geib S.M."/>
            <person name="Palmer N.A."/>
            <person name="Koch K."/>
            <person name="Bradshaw J."/>
            <person name="Heng-Moss T."/>
            <person name="Sarath G."/>
        </authorList>
    </citation>
    <scope>NUCLEOTIDE SEQUENCE</scope>
</reference>
<evidence type="ECO:0000313" key="2">
    <source>
        <dbReference type="EMBL" id="MBY85819.1"/>
    </source>
</evidence>
<proteinExistence type="predicted"/>
<evidence type="ECO:0000256" key="1">
    <source>
        <dbReference type="SAM" id="MobiDB-lite"/>
    </source>
</evidence>
<gene>
    <name evidence="2" type="ORF">g.64315</name>
</gene>
<feature type="region of interest" description="Disordered" evidence="1">
    <location>
        <begin position="144"/>
        <end position="163"/>
    </location>
</feature>
<sequence>MFSDSVRKGFHVFLRLPGAIFYDVPFSTSFRCCNTPSNECWQREADANEMRQTFIALVAHVITASSGLRGRFDLLARSEELRCRRDPTSRLTFQWHRVWLLLCPRLIVSVRSRRSFQVRTADIPVPCRSVHGAERDFKKWKNTRRYAEPRSDPTPSLVIGANE</sequence>
<name>A0A2S2R721_9HEMI</name>
<protein>
    <submittedName>
        <fullName evidence="2">Uncharacterized protein</fullName>
    </submittedName>
</protein>
<dbReference type="AlphaFoldDB" id="A0A2S2R721"/>